<dbReference type="RefSeq" id="WP_149368779.1">
    <property type="nucleotide sequence ID" value="NZ_CP043550.1"/>
</dbReference>
<evidence type="ECO:0000313" key="1">
    <source>
        <dbReference type="EMBL" id="QEO57599.1"/>
    </source>
</evidence>
<protein>
    <submittedName>
        <fullName evidence="1">Uncharacterized protein</fullName>
    </submittedName>
</protein>
<sequence>MELNKDFLSDVLGCKIRKDIGGDSIKYNNEQLIRIMRDYSYDFEVNKYELMHRIKEWVKDKFNNGIYSGWNKKGKGYKANMHFLNKPTQSFEYPTEFEAVYKAGLYLWEKDNE</sequence>
<keyword evidence="2" id="KW-1185">Reference proteome</keyword>
<proteinExistence type="predicted"/>
<gene>
    <name evidence="1" type="ORF">F0R74_06930</name>
</gene>
<reference evidence="1 2" key="1">
    <citation type="submission" date="2019-09" db="EMBL/GenBank/DDBJ databases">
        <title>Complete genome sequence of Francisella marina E103-15.</title>
        <authorList>
            <person name="Tekedar H.C."/>
            <person name="Griffin M.J."/>
            <person name="Waldbieser G.C."/>
            <person name="Soto E."/>
        </authorList>
    </citation>
    <scope>NUCLEOTIDE SEQUENCE [LARGE SCALE GENOMIC DNA]</scope>
    <source>
        <strain evidence="1 2">E103-15</strain>
    </source>
</reference>
<name>A0ABX5ZHX4_9GAMM</name>
<dbReference type="EMBL" id="CP043550">
    <property type="protein sequence ID" value="QEO57599.1"/>
    <property type="molecule type" value="Genomic_DNA"/>
</dbReference>
<evidence type="ECO:0000313" key="2">
    <source>
        <dbReference type="Proteomes" id="UP000322509"/>
    </source>
</evidence>
<accession>A0ABX5ZHX4</accession>
<organism evidence="1 2">
    <name type="scientific">Francisella marina</name>
    <dbReference type="NCBI Taxonomy" id="2249302"/>
    <lineage>
        <taxon>Bacteria</taxon>
        <taxon>Pseudomonadati</taxon>
        <taxon>Pseudomonadota</taxon>
        <taxon>Gammaproteobacteria</taxon>
        <taxon>Thiotrichales</taxon>
        <taxon>Francisellaceae</taxon>
        <taxon>Francisella</taxon>
    </lineage>
</organism>
<dbReference type="Proteomes" id="UP000322509">
    <property type="component" value="Chromosome"/>
</dbReference>